<dbReference type="Gene3D" id="3.40.50.1440">
    <property type="entry name" value="Tubulin/FtsZ, GTPase domain"/>
    <property type="match status" value="1"/>
</dbReference>
<dbReference type="Pfam" id="PF10644">
    <property type="entry name" value="Misat_Tub_SegII"/>
    <property type="match status" value="1"/>
</dbReference>
<evidence type="ECO:0000256" key="2">
    <source>
        <dbReference type="ARBA" id="ARBA00008507"/>
    </source>
</evidence>
<dbReference type="InterPro" id="IPR029209">
    <property type="entry name" value="DML1/Misato_tubulin"/>
</dbReference>
<name>A9UP49_MONBE</name>
<comment type="similarity">
    <text evidence="2">Belongs to the misato family.</text>
</comment>
<sequence length="412" mass="45369">MPREILTLQLGQFANHVGTHFWNLQEALYANPDPEKRRQALDELNPDILFREGLNDAGEATFTPRTLIFDARNAFGSLGRGAVQTVQQSLPPSSQFHTSLQTTMNGSEAAALSDKEAALWSNYSRCFFHPRSAHELREVYDADPSTPFDDFYEGSHLWRDHAYADAFEDNIRWFLEECDSAQGFQVLADCGNGFSGLTAGVLEYLQDEYSQKVVTTLACLPPQLGDAELELPVDVATLPEAQVAARHVALQRRATRRAATLAALVEFRELSHVLLPLSPCRSLLRQFDDILTLPNLNLQTPNTDTLPSERAFSSTALRGANLLSLQPTPAELQAQANITKLDTARTAEELLQRYLGAQQLSRQFISTVCQTSLATAAPFPTHASQTSALTVAWCGEETTKGMVRAMGELGSA</sequence>
<dbReference type="GO" id="GO:0005739">
    <property type="term" value="C:mitochondrion"/>
    <property type="evidence" value="ECO:0007669"/>
    <property type="project" value="UniProtKB-SubCell"/>
</dbReference>
<evidence type="ECO:0000313" key="6">
    <source>
        <dbReference type="EMBL" id="EDQ92359.1"/>
    </source>
</evidence>
<keyword evidence="3" id="KW-0496">Mitochondrion</keyword>
<accession>A9UP49</accession>
<evidence type="ECO:0008006" key="8">
    <source>
        <dbReference type="Google" id="ProtNLM"/>
    </source>
</evidence>
<dbReference type="PANTHER" id="PTHR13391">
    <property type="entry name" value="MITOCHONDRIAL DISTRIBUTION REGULATOR MISATO"/>
    <property type="match status" value="1"/>
</dbReference>
<dbReference type="KEGG" id="mbr:MONBRDRAFT_4850"/>
<reference evidence="6 7" key="1">
    <citation type="journal article" date="2008" name="Nature">
        <title>The genome of the choanoflagellate Monosiga brevicollis and the origin of metazoans.</title>
        <authorList>
            <consortium name="JGI Sequencing"/>
            <person name="King N."/>
            <person name="Westbrook M.J."/>
            <person name="Young S.L."/>
            <person name="Kuo A."/>
            <person name="Abedin M."/>
            <person name="Chapman J."/>
            <person name="Fairclough S."/>
            <person name="Hellsten U."/>
            <person name="Isogai Y."/>
            <person name="Letunic I."/>
            <person name="Marr M."/>
            <person name="Pincus D."/>
            <person name="Putnam N."/>
            <person name="Rokas A."/>
            <person name="Wright K.J."/>
            <person name="Zuzow R."/>
            <person name="Dirks W."/>
            <person name="Good M."/>
            <person name="Goodstein D."/>
            <person name="Lemons D."/>
            <person name="Li W."/>
            <person name="Lyons J.B."/>
            <person name="Morris A."/>
            <person name="Nichols S."/>
            <person name="Richter D.J."/>
            <person name="Salamov A."/>
            <person name="Bork P."/>
            <person name="Lim W.A."/>
            <person name="Manning G."/>
            <person name="Miller W.T."/>
            <person name="McGinnis W."/>
            <person name="Shapiro H."/>
            <person name="Tjian R."/>
            <person name="Grigoriev I.V."/>
            <person name="Rokhsar D."/>
        </authorList>
    </citation>
    <scope>NUCLEOTIDE SEQUENCE [LARGE SCALE GENOMIC DNA]</scope>
    <source>
        <strain evidence="7">MX1 / ATCC 50154</strain>
    </source>
</reference>
<dbReference type="Pfam" id="PF14881">
    <property type="entry name" value="Tubulin_3"/>
    <property type="match status" value="1"/>
</dbReference>
<protein>
    <recommendedName>
        <fullName evidence="8">Tubulin nucleotide-binding domain-like protein</fullName>
    </recommendedName>
</protein>
<dbReference type="eggNOG" id="KOG2530">
    <property type="taxonomic scope" value="Eukaryota"/>
</dbReference>
<organism evidence="6 7">
    <name type="scientific">Monosiga brevicollis</name>
    <name type="common">Choanoflagellate</name>
    <dbReference type="NCBI Taxonomy" id="81824"/>
    <lineage>
        <taxon>Eukaryota</taxon>
        <taxon>Choanoflagellata</taxon>
        <taxon>Craspedida</taxon>
        <taxon>Salpingoecidae</taxon>
        <taxon>Monosiga</taxon>
    </lineage>
</organism>
<dbReference type="RefSeq" id="XP_001742121.1">
    <property type="nucleotide sequence ID" value="XM_001742069.1"/>
</dbReference>
<evidence type="ECO:0000256" key="1">
    <source>
        <dbReference type="ARBA" id="ARBA00004173"/>
    </source>
</evidence>
<feature type="non-terminal residue" evidence="6">
    <location>
        <position position="412"/>
    </location>
</feature>
<evidence type="ECO:0000256" key="3">
    <source>
        <dbReference type="ARBA" id="ARBA00023128"/>
    </source>
</evidence>
<dbReference type="InterPro" id="IPR036525">
    <property type="entry name" value="Tubulin/FtsZ_GTPase_sf"/>
</dbReference>
<dbReference type="PANTHER" id="PTHR13391:SF0">
    <property type="entry name" value="PROTEIN MISATO HOMOLOG 1"/>
    <property type="match status" value="1"/>
</dbReference>
<dbReference type="SUPFAM" id="SSF52490">
    <property type="entry name" value="Tubulin nucleotide-binding domain-like"/>
    <property type="match status" value="1"/>
</dbReference>
<dbReference type="InParanoid" id="A9UP49"/>
<comment type="subcellular location">
    <subcellularLocation>
        <location evidence="1">Mitochondrion</location>
    </subcellularLocation>
</comment>
<dbReference type="Proteomes" id="UP000001357">
    <property type="component" value="Unassembled WGS sequence"/>
</dbReference>
<dbReference type="EMBL" id="CH991543">
    <property type="protein sequence ID" value="EDQ92359.1"/>
    <property type="molecule type" value="Genomic_DNA"/>
</dbReference>
<evidence type="ECO:0000313" key="7">
    <source>
        <dbReference type="Proteomes" id="UP000001357"/>
    </source>
</evidence>
<dbReference type="GO" id="GO:0007005">
    <property type="term" value="P:mitochondrion organization"/>
    <property type="evidence" value="ECO:0007669"/>
    <property type="project" value="InterPro"/>
</dbReference>
<proteinExistence type="inferred from homology"/>
<dbReference type="InterPro" id="IPR049942">
    <property type="entry name" value="DML1/Misato"/>
</dbReference>
<feature type="domain" description="Misato Segment II tubulin-like" evidence="4">
    <location>
        <begin position="3"/>
        <end position="96"/>
    </location>
</feature>
<evidence type="ECO:0000259" key="5">
    <source>
        <dbReference type="Pfam" id="PF14881"/>
    </source>
</evidence>
<dbReference type="AlphaFoldDB" id="A9UP49"/>
<evidence type="ECO:0000259" key="4">
    <source>
        <dbReference type="Pfam" id="PF10644"/>
    </source>
</evidence>
<dbReference type="GeneID" id="5887765"/>
<dbReference type="InterPro" id="IPR019605">
    <property type="entry name" value="Misato_II_tubulin-like"/>
</dbReference>
<keyword evidence="7" id="KW-1185">Reference proteome</keyword>
<gene>
    <name evidence="6" type="ORF">MONBRDRAFT_4850</name>
</gene>
<feature type="domain" description="DML1/Misato tubulin" evidence="5">
    <location>
        <begin position="111"/>
        <end position="215"/>
    </location>
</feature>